<name>A0A915HUK4_ROMCU</name>
<reference evidence="3" key="1">
    <citation type="submission" date="2022-11" db="UniProtKB">
        <authorList>
            <consortium name="WormBaseParasite"/>
        </authorList>
    </citation>
    <scope>IDENTIFICATION</scope>
</reference>
<dbReference type="WBParaSite" id="nRc.2.0.1.t05579-RA">
    <property type="protein sequence ID" value="nRc.2.0.1.t05579-RA"/>
    <property type="gene ID" value="nRc.2.0.1.g05579"/>
</dbReference>
<feature type="compositionally biased region" description="Basic residues" evidence="1">
    <location>
        <begin position="26"/>
        <end position="42"/>
    </location>
</feature>
<feature type="compositionally biased region" description="Polar residues" evidence="1">
    <location>
        <begin position="162"/>
        <end position="173"/>
    </location>
</feature>
<proteinExistence type="predicted"/>
<organism evidence="2 3">
    <name type="scientific">Romanomermis culicivorax</name>
    <name type="common">Nematode worm</name>
    <dbReference type="NCBI Taxonomy" id="13658"/>
    <lineage>
        <taxon>Eukaryota</taxon>
        <taxon>Metazoa</taxon>
        <taxon>Ecdysozoa</taxon>
        <taxon>Nematoda</taxon>
        <taxon>Enoplea</taxon>
        <taxon>Dorylaimia</taxon>
        <taxon>Mermithida</taxon>
        <taxon>Mermithoidea</taxon>
        <taxon>Mermithidae</taxon>
        <taxon>Romanomermis</taxon>
    </lineage>
</organism>
<evidence type="ECO:0000256" key="1">
    <source>
        <dbReference type="SAM" id="MobiDB-lite"/>
    </source>
</evidence>
<feature type="region of interest" description="Disordered" evidence="1">
    <location>
        <begin position="517"/>
        <end position="542"/>
    </location>
</feature>
<feature type="compositionally biased region" description="Low complexity" evidence="1">
    <location>
        <begin position="139"/>
        <end position="155"/>
    </location>
</feature>
<keyword evidence="2" id="KW-1185">Reference proteome</keyword>
<feature type="region of interest" description="Disordered" evidence="1">
    <location>
        <begin position="1"/>
        <end position="72"/>
    </location>
</feature>
<feature type="compositionally biased region" description="Basic and acidic residues" evidence="1">
    <location>
        <begin position="54"/>
        <end position="69"/>
    </location>
</feature>
<evidence type="ECO:0000313" key="2">
    <source>
        <dbReference type="Proteomes" id="UP000887565"/>
    </source>
</evidence>
<feature type="region of interest" description="Disordered" evidence="1">
    <location>
        <begin position="139"/>
        <end position="184"/>
    </location>
</feature>
<sequence length="603" mass="67845">MPIPKPTSTKTAVPAKQLPPADKPDRHHSRHESHSRDNRHRKEAQQTHATSGDSRQHERHDDALQHRTQSEQMHQVYSTGFYEEAYWRGFRQSPPKLTDYISPLHRDAEIQKRMEVLKNLLKDVFKAPLPLPPPMDVEPAMSSATSIPPTATSQPPMAPMSATKTTVTPTMSLPPTAPTSAQSTAQAQPSLAIATRPWAFALIGLSVHSTRSVLAASVPLSFLIVSLEFVMLVLFCRASMEFLYNLDPLGNVVQDALANVFDGCLRELEAQIERKVSTAEPGPNEIRIGHLRSEMSTKNHNFPHFTGRPSENFEEWAKRLEKQMLLKRLKADDNALKLIFLEFHLNGDALVKFENISNSPNPPETYDQFEWALLDAFPVVQDTLFHQRILRDRRQKRTETVMAFLNELEKLGRLPYPNFELALWENLIEPVFPVQHDDSLRNQVDHLSQKFDKILGELRNPNSHSSVMSLKSAHEIKWDDDRYNNGELLKSISPMTEPEVEPMSEDELMDDGATRGNIEKPVLPPGYKIPKRGNGVTGRADSTKRPHILQRIGGTFGELNILPHKRAFSLLQGVMAMQDIADAPGANGHEQPIGETAITAPKT</sequence>
<protein>
    <submittedName>
        <fullName evidence="3">Retrotransposon gag domain-containing protein</fullName>
    </submittedName>
</protein>
<accession>A0A915HUK4</accession>
<dbReference type="Proteomes" id="UP000887565">
    <property type="component" value="Unplaced"/>
</dbReference>
<feature type="compositionally biased region" description="Polar residues" evidence="1">
    <location>
        <begin position="1"/>
        <end position="11"/>
    </location>
</feature>
<evidence type="ECO:0000313" key="3">
    <source>
        <dbReference type="WBParaSite" id="nRc.2.0.1.t05579-RA"/>
    </source>
</evidence>
<dbReference type="AlphaFoldDB" id="A0A915HUK4"/>